<proteinExistence type="inferred from homology"/>
<sequence>MSAAPPSWPDLPASHRRVLLELLIHGEESRVRLAERIDMSRASLTRIVRELVELGFVIEGQSRPSVTRGRPQEMLHLRADAARFVGIKLTGDALYAVLLDLEASVIDRREEALASRDPDSVVDLIRQVTDELLGDHAVPAVIGIGLAGDVLRQGEVEVVERSNFLGWDPPVPLRSLVERATCIRTVVTNDVHALAGAHHWFGSGDEDESIVVYGLGAGIGSGVVIDGDLMEGVHGRSGRVGHARIGGAGRVCDNGHTDCVHSFITMPAIEHNAGVAPGEYALAVSRAHQGDPVALDSFRRAAFALGAVIAESVNAFDPGAVSVMGEGLDMLDLAPEEVPRALAEYLEQLSPDDVRIERPRFDFGLYARGAAVSAMRTVLSS</sequence>
<dbReference type="SUPFAM" id="SSF53067">
    <property type="entry name" value="Actin-like ATPase domain"/>
    <property type="match status" value="1"/>
</dbReference>
<comment type="caution">
    <text evidence="2">The sequence shown here is derived from an EMBL/GenBank/DDBJ whole genome shotgun (WGS) entry which is preliminary data.</text>
</comment>
<keyword evidence="3" id="KW-1185">Reference proteome</keyword>
<dbReference type="PROSITE" id="PS01125">
    <property type="entry name" value="ROK"/>
    <property type="match status" value="1"/>
</dbReference>
<evidence type="ECO:0000256" key="1">
    <source>
        <dbReference type="ARBA" id="ARBA00006479"/>
    </source>
</evidence>
<evidence type="ECO:0000313" key="2">
    <source>
        <dbReference type="EMBL" id="PVZ95713.1"/>
    </source>
</evidence>
<name>A0A2V1HT08_9MICO</name>
<dbReference type="SUPFAM" id="SSF46785">
    <property type="entry name" value="Winged helix' DNA-binding domain"/>
    <property type="match status" value="1"/>
</dbReference>
<dbReference type="Proteomes" id="UP000244893">
    <property type="component" value="Unassembled WGS sequence"/>
</dbReference>
<dbReference type="EMBL" id="QEOP01000001">
    <property type="protein sequence ID" value="PVZ95713.1"/>
    <property type="molecule type" value="Genomic_DNA"/>
</dbReference>
<dbReference type="InterPro" id="IPR049874">
    <property type="entry name" value="ROK_cs"/>
</dbReference>
<dbReference type="Pfam" id="PF00480">
    <property type="entry name" value="ROK"/>
    <property type="match status" value="1"/>
</dbReference>
<dbReference type="OrthoDB" id="3464494at2"/>
<dbReference type="InterPro" id="IPR036388">
    <property type="entry name" value="WH-like_DNA-bd_sf"/>
</dbReference>
<comment type="similarity">
    <text evidence="1">Belongs to the ROK (NagC/XylR) family.</text>
</comment>
<dbReference type="InterPro" id="IPR036390">
    <property type="entry name" value="WH_DNA-bd_sf"/>
</dbReference>
<dbReference type="InterPro" id="IPR000600">
    <property type="entry name" value="ROK"/>
</dbReference>
<protein>
    <submittedName>
        <fullName evidence="2">ROK family transcriptional regulator</fullName>
    </submittedName>
</protein>
<dbReference type="Gene3D" id="1.10.10.10">
    <property type="entry name" value="Winged helix-like DNA-binding domain superfamily/Winged helix DNA-binding domain"/>
    <property type="match status" value="1"/>
</dbReference>
<dbReference type="PANTHER" id="PTHR18964">
    <property type="entry name" value="ROK (REPRESSOR, ORF, KINASE) FAMILY"/>
    <property type="match status" value="1"/>
</dbReference>
<dbReference type="InterPro" id="IPR043129">
    <property type="entry name" value="ATPase_NBD"/>
</dbReference>
<evidence type="ECO:0000313" key="3">
    <source>
        <dbReference type="Proteomes" id="UP000244893"/>
    </source>
</evidence>
<dbReference type="AlphaFoldDB" id="A0A2V1HT08"/>
<dbReference type="RefSeq" id="WP_116755448.1">
    <property type="nucleotide sequence ID" value="NZ_JBHUEX010000001.1"/>
</dbReference>
<accession>A0A2V1HT08</accession>
<gene>
    <name evidence="2" type="ORF">DDQ50_04325</name>
</gene>
<dbReference type="PANTHER" id="PTHR18964:SF149">
    <property type="entry name" value="BIFUNCTIONAL UDP-N-ACETYLGLUCOSAMINE 2-EPIMERASE_N-ACETYLMANNOSAMINE KINASE"/>
    <property type="match status" value="1"/>
</dbReference>
<dbReference type="Gene3D" id="3.30.420.40">
    <property type="match status" value="2"/>
</dbReference>
<organism evidence="2 3">
    <name type="scientific">Amnibacterium flavum</name>
    <dbReference type="NCBI Taxonomy" id="2173173"/>
    <lineage>
        <taxon>Bacteria</taxon>
        <taxon>Bacillati</taxon>
        <taxon>Actinomycetota</taxon>
        <taxon>Actinomycetes</taxon>
        <taxon>Micrococcales</taxon>
        <taxon>Microbacteriaceae</taxon>
        <taxon>Amnibacterium</taxon>
    </lineage>
</organism>
<reference evidence="2 3" key="1">
    <citation type="submission" date="2018-05" db="EMBL/GenBank/DDBJ databases">
        <title>Amnibacterium sp. M8JJ-5, whole genome shotgun sequence.</title>
        <authorList>
            <person name="Tuo L."/>
        </authorList>
    </citation>
    <scope>NUCLEOTIDE SEQUENCE [LARGE SCALE GENOMIC DNA]</scope>
    <source>
        <strain evidence="2 3">M8JJ-5</strain>
    </source>
</reference>